<evidence type="ECO:0000256" key="1">
    <source>
        <dbReference type="SAM" id="Coils"/>
    </source>
</evidence>
<protein>
    <submittedName>
        <fullName evidence="3">Uncharacterized protein</fullName>
    </submittedName>
</protein>
<name>A0A2A9NBQ5_9AGAR</name>
<sequence length="282" mass="31570">MGTLGLECYRGQIMQGSIRQDFLRFERRVNDSVEDAPDPFKYSPQSASTGTSQPAAAASTTAPQSAAATTSSTESSQPAASTSPSLSTIPVVLVAFTRLLRTQVALDAISVGFEPDDSHLVESLKFSGPKYPSLVEIAIVTLSVNSLAPRYNWAWQNCYWFVFAVSEYFKAVYDGHVTNMELSPTITLYGRQQQRLSKGCICNHCITLGHTWYPVQRIPEEYQEVYKDFEQTVFQLKHNALYREEKAQKEAAEAELRAEREKVKALERQLAVLVPHRQGQHI</sequence>
<evidence type="ECO:0000256" key="2">
    <source>
        <dbReference type="SAM" id="MobiDB-lite"/>
    </source>
</evidence>
<reference evidence="3 4" key="1">
    <citation type="submission" date="2014-02" db="EMBL/GenBank/DDBJ databases">
        <title>Transposable element dynamics among asymbiotic and ectomycorrhizal Amanita fungi.</title>
        <authorList>
            <consortium name="DOE Joint Genome Institute"/>
            <person name="Hess J."/>
            <person name="Skrede I."/>
            <person name="Wolfe B."/>
            <person name="LaButti K."/>
            <person name="Ohm R.A."/>
            <person name="Grigoriev I.V."/>
            <person name="Pringle A."/>
        </authorList>
    </citation>
    <scope>NUCLEOTIDE SEQUENCE [LARGE SCALE GENOMIC DNA]</scope>
    <source>
        <strain evidence="3 4">SKay4041</strain>
    </source>
</reference>
<keyword evidence="4" id="KW-1185">Reference proteome</keyword>
<proteinExistence type="predicted"/>
<keyword evidence="1" id="KW-0175">Coiled coil</keyword>
<feature type="compositionally biased region" description="Low complexity" evidence="2">
    <location>
        <begin position="45"/>
        <end position="84"/>
    </location>
</feature>
<feature type="region of interest" description="Disordered" evidence="2">
    <location>
        <begin position="33"/>
        <end position="84"/>
    </location>
</feature>
<dbReference type="EMBL" id="KZ302161">
    <property type="protein sequence ID" value="PFH46754.1"/>
    <property type="molecule type" value="Genomic_DNA"/>
</dbReference>
<feature type="coiled-coil region" evidence="1">
    <location>
        <begin position="239"/>
        <end position="269"/>
    </location>
</feature>
<dbReference type="AlphaFoldDB" id="A0A2A9NBQ5"/>
<gene>
    <name evidence="3" type="ORF">AMATHDRAFT_7423</name>
</gene>
<evidence type="ECO:0000313" key="3">
    <source>
        <dbReference type="EMBL" id="PFH46754.1"/>
    </source>
</evidence>
<organism evidence="3 4">
    <name type="scientific">Amanita thiersii Skay4041</name>
    <dbReference type="NCBI Taxonomy" id="703135"/>
    <lineage>
        <taxon>Eukaryota</taxon>
        <taxon>Fungi</taxon>
        <taxon>Dikarya</taxon>
        <taxon>Basidiomycota</taxon>
        <taxon>Agaricomycotina</taxon>
        <taxon>Agaricomycetes</taxon>
        <taxon>Agaricomycetidae</taxon>
        <taxon>Agaricales</taxon>
        <taxon>Pluteineae</taxon>
        <taxon>Amanitaceae</taxon>
        <taxon>Amanita</taxon>
    </lineage>
</organism>
<dbReference type="Proteomes" id="UP000242287">
    <property type="component" value="Unassembled WGS sequence"/>
</dbReference>
<evidence type="ECO:0000313" key="4">
    <source>
        <dbReference type="Proteomes" id="UP000242287"/>
    </source>
</evidence>
<accession>A0A2A9NBQ5</accession>